<dbReference type="SUPFAM" id="SSF53955">
    <property type="entry name" value="Lysozyme-like"/>
    <property type="match status" value="1"/>
</dbReference>
<organism evidence="2 3">
    <name type="scientific">Roseivivax isoporae LMG 25204</name>
    <dbReference type="NCBI Taxonomy" id="1449351"/>
    <lineage>
        <taxon>Bacteria</taxon>
        <taxon>Pseudomonadati</taxon>
        <taxon>Pseudomonadota</taxon>
        <taxon>Alphaproteobacteria</taxon>
        <taxon>Rhodobacterales</taxon>
        <taxon>Roseobacteraceae</taxon>
        <taxon>Roseivivax</taxon>
    </lineage>
</organism>
<feature type="signal peptide" evidence="1">
    <location>
        <begin position="1"/>
        <end position="21"/>
    </location>
</feature>
<accession>X7F7Y5</accession>
<dbReference type="EMBL" id="JAME01000014">
    <property type="protein sequence ID" value="ETX28915.1"/>
    <property type="molecule type" value="Genomic_DNA"/>
</dbReference>
<proteinExistence type="predicted"/>
<dbReference type="AlphaFoldDB" id="X7F7Y5"/>
<name>X7F7Y5_9RHOB</name>
<evidence type="ECO:0000313" key="2">
    <source>
        <dbReference type="EMBL" id="ETX28915.1"/>
    </source>
</evidence>
<dbReference type="RefSeq" id="WP_043770410.1">
    <property type="nucleotide sequence ID" value="NZ_JAME01000014.1"/>
</dbReference>
<dbReference type="STRING" id="1449351.RISW2_04170"/>
<keyword evidence="3" id="KW-1185">Reference proteome</keyword>
<comment type="caution">
    <text evidence="2">The sequence shown here is derived from an EMBL/GenBank/DDBJ whole genome shotgun (WGS) entry which is preliminary data.</text>
</comment>
<dbReference type="Proteomes" id="UP000023430">
    <property type="component" value="Unassembled WGS sequence"/>
</dbReference>
<evidence type="ECO:0000256" key="1">
    <source>
        <dbReference type="SAM" id="SignalP"/>
    </source>
</evidence>
<protein>
    <submittedName>
        <fullName evidence="2">Uncharacterized protein</fullName>
    </submittedName>
</protein>
<sequence>MRGPGALAAAALVAALPAGPAAPTGWESFYAGGGGAAGTTAQAPRSGGVSGICIRAILDAQQRHGIPGNILLGIGLQEAGLMQNGELTVWPWAVNSEGAGYHFDTLHGALDFIAKEHARGVSSIDVGCLQINMRWHPDAFDDVRDGFRPEVNADYAARFLKRLYAETGDWQEAAGAYHSRTPEKQAIYRASVLRNIRVANQRIDTFRAMAGGAARHVADAPAPAPLGGPFWSAAHAEGSARRSLFAAGELQPLLPNLRKGN</sequence>
<reference evidence="2 3" key="1">
    <citation type="submission" date="2014-01" db="EMBL/GenBank/DDBJ databases">
        <title>Roseivivax isoporae LMG 25204 Genome Sequencing.</title>
        <authorList>
            <person name="Lai Q."/>
            <person name="Li G."/>
            <person name="Shao Z."/>
        </authorList>
    </citation>
    <scope>NUCLEOTIDE SEQUENCE [LARGE SCALE GENOMIC DNA]</scope>
    <source>
        <strain evidence="2 3">LMG 25204</strain>
    </source>
</reference>
<keyword evidence="1" id="KW-0732">Signal</keyword>
<dbReference type="InterPro" id="IPR023346">
    <property type="entry name" value="Lysozyme-like_dom_sf"/>
</dbReference>
<dbReference type="Gene3D" id="1.10.530.10">
    <property type="match status" value="1"/>
</dbReference>
<dbReference type="eggNOG" id="COG0741">
    <property type="taxonomic scope" value="Bacteria"/>
</dbReference>
<evidence type="ECO:0000313" key="3">
    <source>
        <dbReference type="Proteomes" id="UP000023430"/>
    </source>
</evidence>
<feature type="chain" id="PRO_5004977978" evidence="1">
    <location>
        <begin position="22"/>
        <end position="261"/>
    </location>
</feature>
<dbReference type="OrthoDB" id="5945995at2"/>
<gene>
    <name evidence="2" type="ORF">RISW2_04170</name>
</gene>